<organism evidence="3 4">
    <name type="scientific">Dendrobium nobile</name>
    <name type="common">Orchid</name>
    <dbReference type="NCBI Taxonomy" id="94219"/>
    <lineage>
        <taxon>Eukaryota</taxon>
        <taxon>Viridiplantae</taxon>
        <taxon>Streptophyta</taxon>
        <taxon>Embryophyta</taxon>
        <taxon>Tracheophyta</taxon>
        <taxon>Spermatophyta</taxon>
        <taxon>Magnoliopsida</taxon>
        <taxon>Liliopsida</taxon>
        <taxon>Asparagales</taxon>
        <taxon>Orchidaceae</taxon>
        <taxon>Epidendroideae</taxon>
        <taxon>Malaxideae</taxon>
        <taxon>Dendrobiinae</taxon>
        <taxon>Dendrobium</taxon>
    </lineage>
</organism>
<feature type="region of interest" description="Disordered" evidence="1">
    <location>
        <begin position="70"/>
        <end position="114"/>
    </location>
</feature>
<dbReference type="AlphaFoldDB" id="A0A8T3AGN0"/>
<name>A0A8T3AGN0_DENNO</name>
<dbReference type="InterPro" id="IPR039612">
    <property type="entry name" value="VQ_5/9/14"/>
</dbReference>
<feature type="compositionally biased region" description="Low complexity" evidence="1">
    <location>
        <begin position="7"/>
        <end position="40"/>
    </location>
</feature>
<gene>
    <name evidence="3" type="ORF">KFK09_025458</name>
</gene>
<feature type="domain" description="VQ" evidence="2">
    <location>
        <begin position="108"/>
        <end position="133"/>
    </location>
</feature>
<feature type="region of interest" description="Disordered" evidence="1">
    <location>
        <begin position="1"/>
        <end position="54"/>
    </location>
</feature>
<evidence type="ECO:0000313" key="3">
    <source>
        <dbReference type="EMBL" id="KAI0495308.1"/>
    </source>
</evidence>
<evidence type="ECO:0000313" key="4">
    <source>
        <dbReference type="Proteomes" id="UP000829196"/>
    </source>
</evidence>
<sequence length="290" mass="30459">MEKICRSATATNSTSSSSATATTSEAAVNSFSSDNSNSSNIGRAPSGTNNSSNYIANSYRVLNKSSYKISKPICKNPNPSPNLIRPPPPPSSGISSVCGSTGPQQQQSQPPVYNIDKNDFRDVVQKLTGSPAHLSNRPSPPPPPPPAVMATSPPQQQPRASAAPQPLSRLHRIRPPPLAQLLPHHPPPIPAAPPLVGDGWVRPPLSPLPPFPTVSMAAESPISAYMRRLHSGQPLLAPLPPGVAQPQLLPLSPLSFGCAPSPQTAAYYQLMLAPSLHFPTSPGMPIPSPK</sequence>
<accession>A0A8T3AGN0</accession>
<protein>
    <recommendedName>
        <fullName evidence="2">VQ domain-containing protein</fullName>
    </recommendedName>
</protein>
<evidence type="ECO:0000259" key="2">
    <source>
        <dbReference type="Pfam" id="PF05678"/>
    </source>
</evidence>
<dbReference type="PANTHER" id="PTHR33783:SF4">
    <property type="entry name" value="VQ MOTIF-CONTAINING PROTEIN 9"/>
    <property type="match status" value="1"/>
</dbReference>
<dbReference type="EMBL" id="JAGYWB010000017">
    <property type="protein sequence ID" value="KAI0495308.1"/>
    <property type="molecule type" value="Genomic_DNA"/>
</dbReference>
<dbReference type="PANTHER" id="PTHR33783">
    <property type="entry name" value="PROTEIN HAIKU1"/>
    <property type="match status" value="1"/>
</dbReference>
<feature type="compositionally biased region" description="Pro residues" evidence="1">
    <location>
        <begin position="138"/>
        <end position="147"/>
    </location>
</feature>
<feature type="compositionally biased region" description="Pro residues" evidence="1">
    <location>
        <begin position="78"/>
        <end position="91"/>
    </location>
</feature>
<proteinExistence type="predicted"/>
<comment type="caution">
    <text evidence="3">The sequence shown here is derived from an EMBL/GenBank/DDBJ whole genome shotgun (WGS) entry which is preliminary data.</text>
</comment>
<feature type="compositionally biased region" description="Low complexity" evidence="1">
    <location>
        <begin position="148"/>
        <end position="166"/>
    </location>
</feature>
<reference evidence="3" key="1">
    <citation type="journal article" date="2022" name="Front. Genet.">
        <title>Chromosome-Scale Assembly of the Dendrobium nobile Genome Provides Insights Into the Molecular Mechanism of the Biosynthesis of the Medicinal Active Ingredient of Dendrobium.</title>
        <authorList>
            <person name="Xu Q."/>
            <person name="Niu S.-C."/>
            <person name="Li K.-L."/>
            <person name="Zheng P.-J."/>
            <person name="Zhang X.-J."/>
            <person name="Jia Y."/>
            <person name="Liu Y."/>
            <person name="Niu Y.-X."/>
            <person name="Yu L.-H."/>
            <person name="Chen D.-F."/>
            <person name="Zhang G.-Q."/>
        </authorList>
    </citation>
    <scope>NUCLEOTIDE SEQUENCE</scope>
    <source>
        <tissue evidence="3">Leaf</tissue>
    </source>
</reference>
<dbReference type="OrthoDB" id="783585at2759"/>
<dbReference type="InterPro" id="IPR008889">
    <property type="entry name" value="VQ"/>
</dbReference>
<feature type="region of interest" description="Disordered" evidence="1">
    <location>
        <begin position="130"/>
        <end position="166"/>
    </location>
</feature>
<dbReference type="Proteomes" id="UP000829196">
    <property type="component" value="Unassembled WGS sequence"/>
</dbReference>
<evidence type="ECO:0000256" key="1">
    <source>
        <dbReference type="SAM" id="MobiDB-lite"/>
    </source>
</evidence>
<keyword evidence="4" id="KW-1185">Reference proteome</keyword>
<dbReference type="Pfam" id="PF05678">
    <property type="entry name" value="VQ"/>
    <property type="match status" value="1"/>
</dbReference>